<name>A0A150RE46_SORCE</name>
<evidence type="ECO:0000256" key="1">
    <source>
        <dbReference type="SAM" id="MobiDB-lite"/>
    </source>
</evidence>
<organism evidence="2 3">
    <name type="scientific">Sorangium cellulosum</name>
    <name type="common">Polyangium cellulosum</name>
    <dbReference type="NCBI Taxonomy" id="56"/>
    <lineage>
        <taxon>Bacteria</taxon>
        <taxon>Pseudomonadati</taxon>
        <taxon>Myxococcota</taxon>
        <taxon>Polyangia</taxon>
        <taxon>Polyangiales</taxon>
        <taxon>Polyangiaceae</taxon>
        <taxon>Sorangium</taxon>
    </lineage>
</organism>
<dbReference type="EMBL" id="JEMB01002781">
    <property type="protein sequence ID" value="KYF78472.1"/>
    <property type="molecule type" value="Genomic_DNA"/>
</dbReference>
<proteinExistence type="predicted"/>
<comment type="caution">
    <text evidence="2">The sequence shown here is derived from an EMBL/GenBank/DDBJ whole genome shotgun (WGS) entry which is preliminary data.</text>
</comment>
<evidence type="ECO:0000313" key="3">
    <source>
        <dbReference type="Proteomes" id="UP000075635"/>
    </source>
</evidence>
<sequence length="117" mass="13062">MASQYDMIVYFFSQHRADGSSVDDVCNIVWAFDGTNVGFSTSCTAGKPDLLNAEFLHEVMHNYEHYNENALHLYNGIDGLHGGHQHGYHDGSNDLEEAPLRSGVRVRSMRPTACSRT</sequence>
<evidence type="ECO:0000313" key="2">
    <source>
        <dbReference type="EMBL" id="KYF78472.1"/>
    </source>
</evidence>
<protein>
    <submittedName>
        <fullName evidence="2">Uncharacterized protein</fullName>
    </submittedName>
</protein>
<feature type="region of interest" description="Disordered" evidence="1">
    <location>
        <begin position="88"/>
        <end position="117"/>
    </location>
</feature>
<dbReference type="Proteomes" id="UP000075635">
    <property type="component" value="Unassembled WGS sequence"/>
</dbReference>
<reference evidence="2 3" key="1">
    <citation type="submission" date="2014-02" db="EMBL/GenBank/DDBJ databases">
        <title>The small core and large imbalanced accessory genome model reveals a collaborative survival strategy of Sorangium cellulosum strains in nature.</title>
        <authorList>
            <person name="Han K."/>
            <person name="Peng R."/>
            <person name="Blom J."/>
            <person name="Li Y.-Z."/>
        </authorList>
    </citation>
    <scope>NUCLEOTIDE SEQUENCE [LARGE SCALE GENOMIC DNA]</scope>
    <source>
        <strain evidence="2 3">So0011-07</strain>
    </source>
</reference>
<dbReference type="AlphaFoldDB" id="A0A150RE46"/>
<accession>A0A150RE46</accession>
<gene>
    <name evidence="2" type="ORF">BE17_00800</name>
</gene>